<organism evidence="6 7">
    <name type="scientific">Biomphalaria glabrata</name>
    <name type="common">Bloodfluke planorb</name>
    <name type="synonym">Freshwater snail</name>
    <dbReference type="NCBI Taxonomy" id="6526"/>
    <lineage>
        <taxon>Eukaryota</taxon>
        <taxon>Metazoa</taxon>
        <taxon>Spiralia</taxon>
        <taxon>Lophotrochozoa</taxon>
        <taxon>Mollusca</taxon>
        <taxon>Gastropoda</taxon>
        <taxon>Heterobranchia</taxon>
        <taxon>Euthyneura</taxon>
        <taxon>Panpulmonata</taxon>
        <taxon>Hygrophila</taxon>
        <taxon>Lymnaeoidea</taxon>
        <taxon>Planorbidae</taxon>
        <taxon>Biomphalaria</taxon>
    </lineage>
</organism>
<feature type="region of interest" description="Disordered" evidence="4">
    <location>
        <begin position="826"/>
        <end position="889"/>
    </location>
</feature>
<keyword evidence="3" id="KW-0539">Nucleus</keyword>
<dbReference type="Pfam" id="PF03184">
    <property type="entry name" value="DDE_1"/>
    <property type="match status" value="1"/>
</dbReference>
<reference evidence="7 8" key="1">
    <citation type="submission" date="2025-04" db="UniProtKB">
        <authorList>
            <consortium name="RefSeq"/>
        </authorList>
    </citation>
    <scope>IDENTIFICATION</scope>
</reference>
<evidence type="ECO:0000256" key="1">
    <source>
        <dbReference type="ARBA" id="ARBA00004123"/>
    </source>
</evidence>
<feature type="compositionally biased region" description="Basic residues" evidence="4">
    <location>
        <begin position="860"/>
        <end position="873"/>
    </location>
</feature>
<dbReference type="GO" id="GO:0005634">
    <property type="term" value="C:nucleus"/>
    <property type="evidence" value="ECO:0007669"/>
    <property type="project" value="UniProtKB-SubCell"/>
</dbReference>
<feature type="compositionally biased region" description="Basic and acidic residues" evidence="4">
    <location>
        <begin position="826"/>
        <end position="859"/>
    </location>
</feature>
<dbReference type="PANTHER" id="PTHR19303:SF74">
    <property type="entry name" value="POGO TRANSPOSABLE ELEMENT WITH KRAB DOMAIN"/>
    <property type="match status" value="1"/>
</dbReference>
<accession>A0A9U8EHW7</accession>
<evidence type="ECO:0000256" key="2">
    <source>
        <dbReference type="ARBA" id="ARBA00023125"/>
    </source>
</evidence>
<feature type="domain" description="HTH CENPB-type" evidence="5">
    <location>
        <begin position="59"/>
        <end position="134"/>
    </location>
</feature>
<feature type="region of interest" description="Disordered" evidence="4">
    <location>
        <begin position="144"/>
        <end position="169"/>
    </location>
</feature>
<dbReference type="Gene3D" id="1.10.10.60">
    <property type="entry name" value="Homeodomain-like"/>
    <property type="match status" value="2"/>
</dbReference>
<feature type="region of interest" description="Disordered" evidence="4">
    <location>
        <begin position="778"/>
        <end position="798"/>
    </location>
</feature>
<dbReference type="OMA" id="CIENTCF"/>
<dbReference type="InterPro" id="IPR006600">
    <property type="entry name" value="HTH_CenpB_DNA-bd_dom"/>
</dbReference>
<keyword evidence="6" id="KW-1185">Reference proteome</keyword>
<dbReference type="RefSeq" id="XP_013087901.2">
    <property type="nucleotide sequence ID" value="XM_013232447.2"/>
</dbReference>
<dbReference type="PROSITE" id="PS51253">
    <property type="entry name" value="HTH_CENPB"/>
    <property type="match status" value="2"/>
</dbReference>
<dbReference type="InterPro" id="IPR050863">
    <property type="entry name" value="CenT-Element_Derived"/>
</dbReference>
<evidence type="ECO:0000313" key="8">
    <source>
        <dbReference type="RefSeq" id="XP_013087901.2"/>
    </source>
</evidence>
<dbReference type="GO" id="GO:0003677">
    <property type="term" value="F:DNA binding"/>
    <property type="evidence" value="ECO:0007669"/>
    <property type="project" value="UniProtKB-KW"/>
</dbReference>
<dbReference type="KEGG" id="bgt:106072144"/>
<keyword evidence="2" id="KW-0238">DNA-binding</keyword>
<evidence type="ECO:0000256" key="3">
    <source>
        <dbReference type="ARBA" id="ARBA00023242"/>
    </source>
</evidence>
<dbReference type="Gene3D" id="3.30.420.10">
    <property type="entry name" value="Ribonuclease H-like superfamily/Ribonuclease H"/>
    <property type="match status" value="1"/>
</dbReference>
<dbReference type="SUPFAM" id="SSF46689">
    <property type="entry name" value="Homeodomain-like"/>
    <property type="match status" value="2"/>
</dbReference>
<dbReference type="InterPro" id="IPR004875">
    <property type="entry name" value="DDE_SF_endonuclease_dom"/>
</dbReference>
<feature type="region of interest" description="Disordered" evidence="4">
    <location>
        <begin position="674"/>
        <end position="694"/>
    </location>
</feature>
<proteinExistence type="predicted"/>
<dbReference type="PANTHER" id="PTHR19303">
    <property type="entry name" value="TRANSPOSON"/>
    <property type="match status" value="1"/>
</dbReference>
<feature type="compositionally biased region" description="Polar residues" evidence="4">
    <location>
        <begin position="684"/>
        <end position="694"/>
    </location>
</feature>
<name>A0A9U8EHW7_BIOGL</name>
<dbReference type="InterPro" id="IPR007889">
    <property type="entry name" value="HTH_Psq"/>
</dbReference>
<dbReference type="InterPro" id="IPR036397">
    <property type="entry name" value="RNaseH_sf"/>
</dbReference>
<evidence type="ECO:0000313" key="6">
    <source>
        <dbReference type="Proteomes" id="UP001165740"/>
    </source>
</evidence>
<gene>
    <name evidence="7 8" type="primary">LOC129921585</name>
</gene>
<dbReference type="AlphaFoldDB" id="A0A9U8EHW7"/>
<sequence>MSNITPKSGKHGSRKTHEVGAIIAAIEEIKSGSISIRKAAAKFEIPISTLHNKLKGKSTLEASRMLLTNDEESKLVNWLIELSHCGFGKTNDEVKLAARDIMATRNAASKSKNKVPTNNWLYKFYKRHPELSLSPHMSLAKKRKMSNLTPKSGKHGSRKTHEAGALPAKERKMSNITPKSGKHGSRKTHEVGAIIAAIEEIKSGSISYRKAAEKFEIPTSTLHNKLKGKSTLESSRMLLTKDEESKLVNWLIELSRCGFGKTNDEIRLAARDIMATRNAASKSRSKVPTNNWLYKFYERHPELSLRSSTSLAKERAVITPEDVSRWFSDLKHTIDAIDDTVLKNPHRIFSANETGFGFNVNNRKVIEFKQSKHMYSISSNNKTRVTVLACASAGGQYIPPLLIYPYKRMPTKNLLEEFPDAHLQVSDKGRINASIFYTWLRDSFIPATQNVPKPVILLVDGHTSHTSLTETSLLCDENKILLYCLLPHASHLIQPLDQAFFGAIKPAWIEAIRQHGVSLKSFASILAPIWRKNATPDIAAESFSAAGIYPYNPEKVLKSGKMYPSKVYRNTDQNPSLSIPANTVASLATDISVPPEASSSMVPLESSTPTEASPTEIAYNFDTSTFPVIAMTIETPAEASIMSEASDDLWTIPLAVPTQPEASSLLLTTPQHRRCTKGLPPQIPSTSKVSSPRKMSTKQLKAHKDLCFFLADEISRHQLIMFFSKLSGSQSQDLSDAKDVAQYQKFLDLSHTLFAACDKSEGQAVTASITANNIFKLPSLKGKSKGNRNPTLTATVPNLISGDEFRGVSKRKHQGIEETENKKIGKRLERVEIKKKREQEKDNRKLVQEEKKEEHEKKEGRTRKKEGRTRKKEGKTGKDEKVGSATVKG</sequence>
<feature type="domain" description="HTH CENPB-type" evidence="5">
    <location>
        <begin position="231"/>
        <end position="306"/>
    </location>
</feature>
<dbReference type="InterPro" id="IPR009057">
    <property type="entry name" value="Homeodomain-like_sf"/>
</dbReference>
<evidence type="ECO:0000256" key="4">
    <source>
        <dbReference type="SAM" id="MobiDB-lite"/>
    </source>
</evidence>
<feature type="compositionally biased region" description="Polar residues" evidence="4">
    <location>
        <begin position="787"/>
        <end position="798"/>
    </location>
</feature>
<dbReference type="Pfam" id="PF03221">
    <property type="entry name" value="HTH_Tnp_Tc5"/>
    <property type="match status" value="2"/>
</dbReference>
<evidence type="ECO:0000313" key="7">
    <source>
        <dbReference type="RefSeq" id="XP_013087900.2"/>
    </source>
</evidence>
<dbReference type="OrthoDB" id="10058523at2759"/>
<dbReference type="RefSeq" id="XP_013087900.2">
    <property type="nucleotide sequence ID" value="XM_013232446.2"/>
</dbReference>
<dbReference type="Pfam" id="PF05225">
    <property type="entry name" value="HTH_psq"/>
    <property type="match status" value="2"/>
</dbReference>
<dbReference type="Proteomes" id="UP001165740">
    <property type="component" value="Chromosome 3"/>
</dbReference>
<protein>
    <submittedName>
        <fullName evidence="7 8">Uncharacterized protein LOC129921585</fullName>
    </submittedName>
</protein>
<evidence type="ECO:0000259" key="5">
    <source>
        <dbReference type="PROSITE" id="PS51253"/>
    </source>
</evidence>
<comment type="subcellular location">
    <subcellularLocation>
        <location evidence="1">Nucleus</location>
    </subcellularLocation>
</comment>
<dbReference type="GeneID" id="129921585"/>